<evidence type="ECO:0000313" key="3">
    <source>
        <dbReference type="Proteomes" id="UP000294530"/>
    </source>
</evidence>
<evidence type="ECO:0000313" key="2">
    <source>
        <dbReference type="EMBL" id="TDH70355.1"/>
    </source>
</evidence>
<keyword evidence="3" id="KW-1185">Reference proteome</keyword>
<dbReference type="GeneID" id="94348935"/>
<name>A0A976FEY8_BRELC</name>
<sequence length="99" mass="11108">MELQTQCVENGIFYGILFESHGLKARLKLMKATNKDLRQALKLFLALNIIGNFSSRRIAPGIRTDPGSSSEGMYDTESYHASGRMIRSCKQYGLFSSLK</sequence>
<dbReference type="EMBL" id="SHOA02000220">
    <property type="protein sequence ID" value="TDH65104.1"/>
    <property type="molecule type" value="Genomic_DNA"/>
</dbReference>
<reference evidence="1" key="2">
    <citation type="submission" date="2021-07" db="EMBL/GenBank/DDBJ databases">
        <authorList>
            <person name="Fletcher K."/>
        </authorList>
    </citation>
    <scope>NUCLEOTIDE SEQUENCE</scope>
    <source>
        <strain evidence="1">SF5</strain>
    </source>
</reference>
<organism evidence="1 3">
    <name type="scientific">Bremia lactucae</name>
    <name type="common">Lettuce downy mildew</name>
    <dbReference type="NCBI Taxonomy" id="4779"/>
    <lineage>
        <taxon>Eukaryota</taxon>
        <taxon>Sar</taxon>
        <taxon>Stramenopiles</taxon>
        <taxon>Oomycota</taxon>
        <taxon>Peronosporomycetes</taxon>
        <taxon>Peronosporales</taxon>
        <taxon>Peronosporaceae</taxon>
        <taxon>Bremia</taxon>
    </lineage>
</organism>
<dbReference type="AlphaFoldDB" id="A0A976FEY8"/>
<accession>A0A976FEY8</accession>
<evidence type="ECO:0000313" key="1">
    <source>
        <dbReference type="EMBL" id="TDH65104.1"/>
    </source>
</evidence>
<protein>
    <submittedName>
        <fullName evidence="1">Uncharacterized protein</fullName>
    </submittedName>
</protein>
<proteinExistence type="predicted"/>
<dbReference type="KEGG" id="blac:94348935"/>
<reference evidence="1 3" key="1">
    <citation type="journal article" date="2021" name="Genome Biol.">
        <title>AFLAP: assembly-free linkage analysis pipeline using k-mers from genome sequencing data.</title>
        <authorList>
            <person name="Fletcher K."/>
            <person name="Zhang L."/>
            <person name="Gil J."/>
            <person name="Han R."/>
            <person name="Cavanaugh K."/>
            <person name="Michelmore R."/>
        </authorList>
    </citation>
    <scope>NUCLEOTIDE SEQUENCE [LARGE SCALE GENOMIC DNA]</scope>
    <source>
        <strain evidence="1 3">SF5</strain>
    </source>
</reference>
<dbReference type="EMBL" id="SHOA02000010">
    <property type="protein sequence ID" value="TDH70355.1"/>
    <property type="molecule type" value="Genomic_DNA"/>
</dbReference>
<gene>
    <name evidence="2" type="ORF">CCR75_005182</name>
    <name evidence="1" type="ORF">CCR75_006821</name>
</gene>
<dbReference type="RefSeq" id="XP_067819854.1">
    <property type="nucleotide sequence ID" value="XM_067963264.1"/>
</dbReference>
<dbReference type="Proteomes" id="UP000294530">
    <property type="component" value="Unassembled WGS sequence"/>
</dbReference>
<comment type="caution">
    <text evidence="1">The sequence shown here is derived from an EMBL/GenBank/DDBJ whole genome shotgun (WGS) entry which is preliminary data.</text>
</comment>